<dbReference type="SUPFAM" id="SSF47473">
    <property type="entry name" value="EF-hand"/>
    <property type="match status" value="1"/>
</dbReference>
<gene>
    <name evidence="6" type="ORF">PPAR1163_LOCUS26665</name>
</gene>
<protein>
    <recommendedName>
        <fullName evidence="5">EF-hand domain-containing protein</fullName>
    </recommendedName>
</protein>
<dbReference type="InterPro" id="IPR002048">
    <property type="entry name" value="EF_hand_dom"/>
</dbReference>
<dbReference type="Gene3D" id="1.10.238.10">
    <property type="entry name" value="EF-hand"/>
    <property type="match status" value="1"/>
</dbReference>
<organism evidence="6">
    <name type="scientific">Phaeomonas parva</name>
    <dbReference type="NCBI Taxonomy" id="124430"/>
    <lineage>
        <taxon>Eukaryota</taxon>
        <taxon>Sar</taxon>
        <taxon>Stramenopiles</taxon>
        <taxon>Ochrophyta</taxon>
        <taxon>Pinguiophyceae</taxon>
        <taxon>Pinguiochrysidales</taxon>
        <taxon>Pinguiochrysidaceae</taxon>
        <taxon>Phaeomonas</taxon>
    </lineage>
</organism>
<sequence length="553" mass="63564">MGAAVSAHNKAKYQNHWETVVSQELEDTLITLGFTMEDGSELYHTFREIDSDNGGEISVDEFHEFLGLTKTRFTDRVFGILDTDGSGMLDLKEFMIGIWNYCTYDLKLMSKFAFSIFDIDLEGELNLHECDALMRMLFDTEETDHDLIQLIDSDGSGSVTQDEFFAITESHPHMLQPALDMQRVLRTKFFGVKYWEKETKKRQKEFAAFDSLQNDARQSITEIVLIKYKAKQAEIQRLKDKRQRVFAMQEEAARIEAEQEQEVEKEILEERIADIRKSRVPEEEEELQAWDSLQLLHEQLTAPYTLDEIEEKRAKRAEMWAQYDDACEKARKTIQVKNEQRMDAAESDGKAKADDYLKSDTGKSLISFTTKTQYGVTVGQRWKEGNHMQRLLAPLLLPEHDQQLSLGTVLLTRVSNDPILNAIKAQEEQKVVKDYVYDEIDRVENINASTKKMREADMVEVKADFAMNAGSATTRWERLYVDKGDPESFYYYNLDTGETHEGECAICESCDSVIQAEDQRCFECNAPRSKRNRALFRSIDGLVGEAAMASLGL</sequence>
<dbReference type="GO" id="GO:0005509">
    <property type="term" value="F:calcium ion binding"/>
    <property type="evidence" value="ECO:0007669"/>
    <property type="project" value="InterPro"/>
</dbReference>
<dbReference type="Pfam" id="PF13833">
    <property type="entry name" value="EF-hand_8"/>
    <property type="match status" value="2"/>
</dbReference>
<keyword evidence="1" id="KW-0479">Metal-binding</keyword>
<dbReference type="PROSITE" id="PS00018">
    <property type="entry name" value="EF_HAND_1"/>
    <property type="match status" value="3"/>
</dbReference>
<keyword evidence="4" id="KW-0175">Coiled coil</keyword>
<dbReference type="PROSITE" id="PS50222">
    <property type="entry name" value="EF_HAND_2"/>
    <property type="match status" value="2"/>
</dbReference>
<dbReference type="Pfam" id="PF13202">
    <property type="entry name" value="EF-hand_5"/>
    <property type="match status" value="1"/>
</dbReference>
<dbReference type="AlphaFoldDB" id="A0A7S1XZZ4"/>
<dbReference type="PANTHER" id="PTHR45942">
    <property type="entry name" value="PROTEIN PHOSPATASE 3 REGULATORY SUBUNIT B ALPHA ISOFORM TYPE 1"/>
    <property type="match status" value="1"/>
</dbReference>
<feature type="coiled-coil region" evidence="4">
    <location>
        <begin position="238"/>
        <end position="278"/>
    </location>
</feature>
<proteinExistence type="predicted"/>
<feature type="domain" description="EF-hand" evidence="5">
    <location>
        <begin position="139"/>
        <end position="174"/>
    </location>
</feature>
<dbReference type="EMBL" id="HBGJ01042490">
    <property type="protein sequence ID" value="CAD9268234.1"/>
    <property type="molecule type" value="Transcribed_RNA"/>
</dbReference>
<dbReference type="SMART" id="SM00054">
    <property type="entry name" value="EFh"/>
    <property type="match status" value="4"/>
</dbReference>
<feature type="domain" description="EF-hand" evidence="5">
    <location>
        <begin position="37"/>
        <end position="72"/>
    </location>
</feature>
<evidence type="ECO:0000256" key="2">
    <source>
        <dbReference type="ARBA" id="ARBA00022737"/>
    </source>
</evidence>
<dbReference type="CDD" id="cd00051">
    <property type="entry name" value="EFh"/>
    <property type="match status" value="1"/>
</dbReference>
<evidence type="ECO:0000256" key="1">
    <source>
        <dbReference type="ARBA" id="ARBA00022723"/>
    </source>
</evidence>
<evidence type="ECO:0000313" key="6">
    <source>
        <dbReference type="EMBL" id="CAD9268234.1"/>
    </source>
</evidence>
<reference evidence="6" key="1">
    <citation type="submission" date="2021-01" db="EMBL/GenBank/DDBJ databases">
        <authorList>
            <person name="Corre E."/>
            <person name="Pelletier E."/>
            <person name="Niang G."/>
            <person name="Scheremetjew M."/>
            <person name="Finn R."/>
            <person name="Kale V."/>
            <person name="Holt S."/>
            <person name="Cochrane G."/>
            <person name="Meng A."/>
            <person name="Brown T."/>
            <person name="Cohen L."/>
        </authorList>
    </citation>
    <scope>NUCLEOTIDE SEQUENCE</scope>
    <source>
        <strain evidence="6">CCMP2877</strain>
    </source>
</reference>
<keyword evidence="2" id="KW-0677">Repeat</keyword>
<name>A0A7S1XZZ4_9STRA</name>
<accession>A0A7S1XZZ4</accession>
<keyword evidence="3" id="KW-0106">Calcium</keyword>
<dbReference type="InterPro" id="IPR011992">
    <property type="entry name" value="EF-hand-dom_pair"/>
</dbReference>
<evidence type="ECO:0000256" key="3">
    <source>
        <dbReference type="ARBA" id="ARBA00022837"/>
    </source>
</evidence>
<dbReference type="InterPro" id="IPR018247">
    <property type="entry name" value="EF_Hand_1_Ca_BS"/>
</dbReference>
<evidence type="ECO:0000259" key="5">
    <source>
        <dbReference type="PROSITE" id="PS50222"/>
    </source>
</evidence>
<evidence type="ECO:0000256" key="4">
    <source>
        <dbReference type="SAM" id="Coils"/>
    </source>
</evidence>